<accession>A0AAN9GAH4</accession>
<evidence type="ECO:0000313" key="2">
    <source>
        <dbReference type="EMBL" id="KAK7100967.1"/>
    </source>
</evidence>
<keyword evidence="3" id="KW-1185">Reference proteome</keyword>
<sequence>MRGDWGSQVVNREALVFLCINYAFFSVVVLSFILFMIILTHTSSSQDDLLTSMAIMAMCFIFVDLIVANFLVQTIHMNMEVKLIL</sequence>
<keyword evidence="1" id="KW-1133">Transmembrane helix</keyword>
<proteinExistence type="predicted"/>
<feature type="transmembrane region" description="Helical" evidence="1">
    <location>
        <begin position="15"/>
        <end position="38"/>
    </location>
</feature>
<feature type="transmembrane region" description="Helical" evidence="1">
    <location>
        <begin position="50"/>
        <end position="72"/>
    </location>
</feature>
<comment type="caution">
    <text evidence="2">The sequence shown here is derived from an EMBL/GenBank/DDBJ whole genome shotgun (WGS) entry which is preliminary data.</text>
</comment>
<evidence type="ECO:0000313" key="3">
    <source>
        <dbReference type="Proteomes" id="UP001374579"/>
    </source>
</evidence>
<evidence type="ECO:0000256" key="1">
    <source>
        <dbReference type="SAM" id="Phobius"/>
    </source>
</evidence>
<protein>
    <submittedName>
        <fullName evidence="2">Uncharacterized protein</fullName>
    </submittedName>
</protein>
<dbReference type="EMBL" id="JBAMIC010000011">
    <property type="protein sequence ID" value="KAK7100967.1"/>
    <property type="molecule type" value="Genomic_DNA"/>
</dbReference>
<organism evidence="2 3">
    <name type="scientific">Littorina saxatilis</name>
    <dbReference type="NCBI Taxonomy" id="31220"/>
    <lineage>
        <taxon>Eukaryota</taxon>
        <taxon>Metazoa</taxon>
        <taxon>Spiralia</taxon>
        <taxon>Lophotrochozoa</taxon>
        <taxon>Mollusca</taxon>
        <taxon>Gastropoda</taxon>
        <taxon>Caenogastropoda</taxon>
        <taxon>Littorinimorpha</taxon>
        <taxon>Littorinoidea</taxon>
        <taxon>Littorinidae</taxon>
        <taxon>Littorina</taxon>
    </lineage>
</organism>
<dbReference type="Proteomes" id="UP001374579">
    <property type="component" value="Unassembled WGS sequence"/>
</dbReference>
<keyword evidence="1" id="KW-0472">Membrane</keyword>
<dbReference type="AlphaFoldDB" id="A0AAN9GAH4"/>
<reference evidence="2 3" key="1">
    <citation type="submission" date="2024-02" db="EMBL/GenBank/DDBJ databases">
        <title>Chromosome-scale genome assembly of the rough periwinkle Littorina saxatilis.</title>
        <authorList>
            <person name="De Jode A."/>
            <person name="Faria R."/>
            <person name="Formenti G."/>
            <person name="Sims Y."/>
            <person name="Smith T.P."/>
            <person name="Tracey A."/>
            <person name="Wood J.M.D."/>
            <person name="Zagrodzka Z.B."/>
            <person name="Johannesson K."/>
            <person name="Butlin R.K."/>
            <person name="Leder E.H."/>
        </authorList>
    </citation>
    <scope>NUCLEOTIDE SEQUENCE [LARGE SCALE GENOMIC DNA]</scope>
    <source>
        <strain evidence="2">Snail1</strain>
        <tissue evidence="2">Muscle</tissue>
    </source>
</reference>
<keyword evidence="1" id="KW-0812">Transmembrane</keyword>
<gene>
    <name evidence="2" type="ORF">V1264_023826</name>
</gene>
<name>A0AAN9GAH4_9CAEN</name>